<dbReference type="PANTHER" id="PTHR43227">
    <property type="entry name" value="BLL4140 PROTEIN"/>
    <property type="match status" value="1"/>
</dbReference>
<keyword evidence="5 7" id="KW-1133">Transmembrane helix</keyword>
<feature type="transmembrane region" description="Helical" evidence="7">
    <location>
        <begin position="76"/>
        <end position="97"/>
    </location>
</feature>
<evidence type="ECO:0000256" key="6">
    <source>
        <dbReference type="ARBA" id="ARBA00023136"/>
    </source>
</evidence>
<comment type="subcellular location">
    <subcellularLocation>
        <location evidence="1">Cell membrane</location>
        <topology evidence="1">Multi-pass membrane protein</topology>
    </subcellularLocation>
</comment>
<dbReference type="InterPro" id="IPR050809">
    <property type="entry name" value="UgpAE/MalFG_permease"/>
</dbReference>
<proteinExistence type="predicted"/>
<name>A0A382NTT8_9ZZZZ</name>
<keyword evidence="6 7" id="KW-0472">Membrane</keyword>
<sequence length="106" mass="11809">MSQRDFRSRDARLGLYLVLPAVMLVILVVILPILSGIQISFTSQRVVGSEYETVGLKNYFDLFGDKNFIASMGRSAVWVLANGLFQTIVALLIALLINQPFKGQNF</sequence>
<gene>
    <name evidence="8" type="ORF">METZ01_LOCUS316609</name>
</gene>
<feature type="transmembrane region" description="Helical" evidence="7">
    <location>
        <begin position="12"/>
        <end position="34"/>
    </location>
</feature>
<protein>
    <recommendedName>
        <fullName evidence="9">ABC transmembrane type-1 domain-containing protein</fullName>
    </recommendedName>
</protein>
<evidence type="ECO:0000256" key="7">
    <source>
        <dbReference type="SAM" id="Phobius"/>
    </source>
</evidence>
<accession>A0A382NTT8</accession>
<dbReference type="SUPFAM" id="SSF161098">
    <property type="entry name" value="MetI-like"/>
    <property type="match status" value="1"/>
</dbReference>
<feature type="non-terminal residue" evidence="8">
    <location>
        <position position="106"/>
    </location>
</feature>
<evidence type="ECO:0000256" key="3">
    <source>
        <dbReference type="ARBA" id="ARBA00022475"/>
    </source>
</evidence>
<evidence type="ECO:0000256" key="1">
    <source>
        <dbReference type="ARBA" id="ARBA00004651"/>
    </source>
</evidence>
<organism evidence="8">
    <name type="scientific">marine metagenome</name>
    <dbReference type="NCBI Taxonomy" id="408172"/>
    <lineage>
        <taxon>unclassified sequences</taxon>
        <taxon>metagenomes</taxon>
        <taxon>ecological metagenomes</taxon>
    </lineage>
</organism>
<dbReference type="Gene3D" id="1.10.3720.10">
    <property type="entry name" value="MetI-like"/>
    <property type="match status" value="1"/>
</dbReference>
<dbReference type="GO" id="GO:0005886">
    <property type="term" value="C:plasma membrane"/>
    <property type="evidence" value="ECO:0007669"/>
    <property type="project" value="UniProtKB-SubCell"/>
</dbReference>
<dbReference type="PANTHER" id="PTHR43227:SF7">
    <property type="entry name" value="ARABINOOLIGOSACCHARIDES TRANSPORT SYSTEM PERMEASE PROTEIN ARAP"/>
    <property type="match status" value="1"/>
</dbReference>
<keyword evidence="2" id="KW-0813">Transport</keyword>
<evidence type="ECO:0008006" key="9">
    <source>
        <dbReference type="Google" id="ProtNLM"/>
    </source>
</evidence>
<dbReference type="InterPro" id="IPR035906">
    <property type="entry name" value="MetI-like_sf"/>
</dbReference>
<evidence type="ECO:0000313" key="8">
    <source>
        <dbReference type="EMBL" id="SVC63755.1"/>
    </source>
</evidence>
<dbReference type="AlphaFoldDB" id="A0A382NTT8"/>
<keyword evidence="3" id="KW-1003">Cell membrane</keyword>
<reference evidence="8" key="1">
    <citation type="submission" date="2018-05" db="EMBL/GenBank/DDBJ databases">
        <authorList>
            <person name="Lanie J.A."/>
            <person name="Ng W.-L."/>
            <person name="Kazmierczak K.M."/>
            <person name="Andrzejewski T.M."/>
            <person name="Davidsen T.M."/>
            <person name="Wayne K.J."/>
            <person name="Tettelin H."/>
            <person name="Glass J.I."/>
            <person name="Rusch D."/>
            <person name="Podicherti R."/>
            <person name="Tsui H.-C.T."/>
            <person name="Winkler M.E."/>
        </authorList>
    </citation>
    <scope>NUCLEOTIDE SEQUENCE</scope>
</reference>
<evidence type="ECO:0000256" key="5">
    <source>
        <dbReference type="ARBA" id="ARBA00022989"/>
    </source>
</evidence>
<evidence type="ECO:0000256" key="2">
    <source>
        <dbReference type="ARBA" id="ARBA00022448"/>
    </source>
</evidence>
<keyword evidence="4 7" id="KW-0812">Transmembrane</keyword>
<evidence type="ECO:0000256" key="4">
    <source>
        <dbReference type="ARBA" id="ARBA00022692"/>
    </source>
</evidence>
<dbReference type="EMBL" id="UINC01102268">
    <property type="protein sequence ID" value="SVC63755.1"/>
    <property type="molecule type" value="Genomic_DNA"/>
</dbReference>